<sequence>MEVFAELAAVGEYFAVDVGPSDAPPLAELYAGGRELDARIERVCAQLGTDERRVGASIWFQGLAARLWSPVVGAAALGLDVPAIDPATTRWDGGRLQLANPTTGGKPSDVLDHHLEPLVATIKHTTNISAKLLWGNAASALAGTVKVLLTARPNANTEPRDQLLQDERLAGAGHFGEPGAGFRRTTCCLFYRVPNGGLCGDCVLVDRPPR</sequence>
<dbReference type="InterPro" id="IPR024726">
    <property type="entry name" value="FhuF_C"/>
</dbReference>
<accession>A0ABV7Y5B2</accession>
<organism evidence="2 3">
    <name type="scientific">Tenggerimyces flavus</name>
    <dbReference type="NCBI Taxonomy" id="1708749"/>
    <lineage>
        <taxon>Bacteria</taxon>
        <taxon>Bacillati</taxon>
        <taxon>Actinomycetota</taxon>
        <taxon>Actinomycetes</taxon>
        <taxon>Propionibacteriales</taxon>
        <taxon>Nocardioidaceae</taxon>
        <taxon>Tenggerimyces</taxon>
    </lineage>
</organism>
<evidence type="ECO:0000313" key="3">
    <source>
        <dbReference type="Proteomes" id="UP001595699"/>
    </source>
</evidence>
<dbReference type="EMBL" id="JBHRZH010000004">
    <property type="protein sequence ID" value="MFC3759997.1"/>
    <property type="molecule type" value="Genomic_DNA"/>
</dbReference>
<feature type="domain" description="Ferric siderophore reductase C-terminal" evidence="1">
    <location>
        <begin position="184"/>
        <end position="204"/>
    </location>
</feature>
<keyword evidence="3" id="KW-1185">Reference proteome</keyword>
<dbReference type="RefSeq" id="WP_205120175.1">
    <property type="nucleotide sequence ID" value="NZ_JAFBCM010000001.1"/>
</dbReference>
<name>A0ABV7Y5B2_9ACTN</name>
<evidence type="ECO:0000313" key="2">
    <source>
        <dbReference type="EMBL" id="MFC3759997.1"/>
    </source>
</evidence>
<comment type="caution">
    <text evidence="2">The sequence shown here is derived from an EMBL/GenBank/DDBJ whole genome shotgun (WGS) entry which is preliminary data.</text>
</comment>
<gene>
    <name evidence="2" type="ORF">ACFOUW_04050</name>
</gene>
<reference evidence="3" key="1">
    <citation type="journal article" date="2019" name="Int. J. Syst. Evol. Microbiol.">
        <title>The Global Catalogue of Microorganisms (GCM) 10K type strain sequencing project: providing services to taxonomists for standard genome sequencing and annotation.</title>
        <authorList>
            <consortium name="The Broad Institute Genomics Platform"/>
            <consortium name="The Broad Institute Genome Sequencing Center for Infectious Disease"/>
            <person name="Wu L."/>
            <person name="Ma J."/>
        </authorList>
    </citation>
    <scope>NUCLEOTIDE SEQUENCE [LARGE SCALE GENOMIC DNA]</scope>
    <source>
        <strain evidence="3">CGMCC 4.7241</strain>
    </source>
</reference>
<dbReference type="Pfam" id="PF11575">
    <property type="entry name" value="FhuF_C"/>
    <property type="match status" value="1"/>
</dbReference>
<dbReference type="Proteomes" id="UP001595699">
    <property type="component" value="Unassembled WGS sequence"/>
</dbReference>
<proteinExistence type="predicted"/>
<protein>
    <submittedName>
        <fullName evidence="2">(2Fe-2S)-binding protein</fullName>
    </submittedName>
</protein>
<evidence type="ECO:0000259" key="1">
    <source>
        <dbReference type="Pfam" id="PF11575"/>
    </source>
</evidence>